<sequence>MASTFLQPPAHFEPGDNPQQAWEDRKEAYNIYEQACEYATKPTATRRALLLHVLRPHGRRVAQTFPPSPPTIDGEQPTDQVTYLLEQFDALYRPYKNPVWLHLNQKWESATVVNVGPEPRRYAVNTDTGGIFFRNRIHLRPRNTQQTIAEASPEDYDIAEPSLPVATQQVEERPRPPPTTRSRRRIKPPARYPSLRSDFT</sequence>
<dbReference type="AlphaFoldDB" id="A0A9D4QF24"/>
<keyword evidence="3" id="KW-1185">Reference proteome</keyword>
<evidence type="ECO:0000313" key="2">
    <source>
        <dbReference type="EMBL" id="KAH7976761.1"/>
    </source>
</evidence>
<reference evidence="2" key="2">
    <citation type="submission" date="2021-09" db="EMBL/GenBank/DDBJ databases">
        <authorList>
            <person name="Jia N."/>
            <person name="Wang J."/>
            <person name="Shi W."/>
            <person name="Du L."/>
            <person name="Sun Y."/>
            <person name="Zhan W."/>
            <person name="Jiang J."/>
            <person name="Wang Q."/>
            <person name="Zhang B."/>
            <person name="Ji P."/>
            <person name="Sakyi L.B."/>
            <person name="Cui X."/>
            <person name="Yuan T."/>
            <person name="Jiang B."/>
            <person name="Yang W."/>
            <person name="Lam T.T.-Y."/>
            <person name="Chang Q."/>
            <person name="Ding S."/>
            <person name="Wang X."/>
            <person name="Zhu J."/>
            <person name="Ruan X."/>
            <person name="Zhao L."/>
            <person name="Wei J."/>
            <person name="Que T."/>
            <person name="Du C."/>
            <person name="Cheng J."/>
            <person name="Dai P."/>
            <person name="Han X."/>
            <person name="Huang E."/>
            <person name="Gao Y."/>
            <person name="Liu J."/>
            <person name="Shao H."/>
            <person name="Ye R."/>
            <person name="Li L."/>
            <person name="Wei W."/>
            <person name="Wang X."/>
            <person name="Wang C."/>
            <person name="Huo Q."/>
            <person name="Li W."/>
            <person name="Guo W."/>
            <person name="Chen H."/>
            <person name="Chen S."/>
            <person name="Zhou L."/>
            <person name="Zhou L."/>
            <person name="Ni X."/>
            <person name="Tian J."/>
            <person name="Zhou Y."/>
            <person name="Sheng Y."/>
            <person name="Liu T."/>
            <person name="Pan Y."/>
            <person name="Xia L."/>
            <person name="Li J."/>
            <person name="Zhao F."/>
            <person name="Cao W."/>
        </authorList>
    </citation>
    <scope>NUCLEOTIDE SEQUENCE</scope>
    <source>
        <strain evidence="2">Rsan-2018</strain>
        <tissue evidence="2">Larvae</tissue>
    </source>
</reference>
<protein>
    <submittedName>
        <fullName evidence="2">Uncharacterized protein</fullName>
    </submittedName>
</protein>
<gene>
    <name evidence="2" type="ORF">HPB52_019105</name>
</gene>
<dbReference type="EMBL" id="JABSTV010001246">
    <property type="protein sequence ID" value="KAH7976761.1"/>
    <property type="molecule type" value="Genomic_DNA"/>
</dbReference>
<reference evidence="2" key="1">
    <citation type="journal article" date="2020" name="Cell">
        <title>Large-Scale Comparative Analyses of Tick Genomes Elucidate Their Genetic Diversity and Vector Capacities.</title>
        <authorList>
            <consortium name="Tick Genome and Microbiome Consortium (TIGMIC)"/>
            <person name="Jia N."/>
            <person name="Wang J."/>
            <person name="Shi W."/>
            <person name="Du L."/>
            <person name="Sun Y."/>
            <person name="Zhan W."/>
            <person name="Jiang J.F."/>
            <person name="Wang Q."/>
            <person name="Zhang B."/>
            <person name="Ji P."/>
            <person name="Bell-Sakyi L."/>
            <person name="Cui X.M."/>
            <person name="Yuan T.T."/>
            <person name="Jiang B.G."/>
            <person name="Yang W.F."/>
            <person name="Lam T.T."/>
            <person name="Chang Q.C."/>
            <person name="Ding S.J."/>
            <person name="Wang X.J."/>
            <person name="Zhu J.G."/>
            <person name="Ruan X.D."/>
            <person name="Zhao L."/>
            <person name="Wei J.T."/>
            <person name="Ye R.Z."/>
            <person name="Que T.C."/>
            <person name="Du C.H."/>
            <person name="Zhou Y.H."/>
            <person name="Cheng J.X."/>
            <person name="Dai P.F."/>
            <person name="Guo W.B."/>
            <person name="Han X.H."/>
            <person name="Huang E.J."/>
            <person name="Li L.F."/>
            <person name="Wei W."/>
            <person name="Gao Y.C."/>
            <person name="Liu J.Z."/>
            <person name="Shao H.Z."/>
            <person name="Wang X."/>
            <person name="Wang C.C."/>
            <person name="Yang T.C."/>
            <person name="Huo Q.B."/>
            <person name="Li W."/>
            <person name="Chen H.Y."/>
            <person name="Chen S.E."/>
            <person name="Zhou L.G."/>
            <person name="Ni X.B."/>
            <person name="Tian J.H."/>
            <person name="Sheng Y."/>
            <person name="Liu T."/>
            <person name="Pan Y.S."/>
            <person name="Xia L.Y."/>
            <person name="Li J."/>
            <person name="Zhao F."/>
            <person name="Cao W.C."/>
        </authorList>
    </citation>
    <scope>NUCLEOTIDE SEQUENCE</scope>
    <source>
        <strain evidence="2">Rsan-2018</strain>
    </source>
</reference>
<feature type="region of interest" description="Disordered" evidence="1">
    <location>
        <begin position="1"/>
        <end position="20"/>
    </location>
</feature>
<accession>A0A9D4QF24</accession>
<dbReference type="Proteomes" id="UP000821837">
    <property type="component" value="Chromosome 10"/>
</dbReference>
<evidence type="ECO:0000313" key="3">
    <source>
        <dbReference type="Proteomes" id="UP000821837"/>
    </source>
</evidence>
<organism evidence="2 3">
    <name type="scientific">Rhipicephalus sanguineus</name>
    <name type="common">Brown dog tick</name>
    <name type="synonym">Ixodes sanguineus</name>
    <dbReference type="NCBI Taxonomy" id="34632"/>
    <lineage>
        <taxon>Eukaryota</taxon>
        <taxon>Metazoa</taxon>
        <taxon>Ecdysozoa</taxon>
        <taxon>Arthropoda</taxon>
        <taxon>Chelicerata</taxon>
        <taxon>Arachnida</taxon>
        <taxon>Acari</taxon>
        <taxon>Parasitiformes</taxon>
        <taxon>Ixodida</taxon>
        <taxon>Ixodoidea</taxon>
        <taxon>Ixodidae</taxon>
        <taxon>Rhipicephalinae</taxon>
        <taxon>Rhipicephalus</taxon>
        <taxon>Rhipicephalus</taxon>
    </lineage>
</organism>
<comment type="caution">
    <text evidence="2">The sequence shown here is derived from an EMBL/GenBank/DDBJ whole genome shotgun (WGS) entry which is preliminary data.</text>
</comment>
<feature type="region of interest" description="Disordered" evidence="1">
    <location>
        <begin position="152"/>
        <end position="200"/>
    </location>
</feature>
<proteinExistence type="predicted"/>
<dbReference type="VEuPathDB" id="VectorBase:RSAN_046755"/>
<name>A0A9D4QF24_RHISA</name>
<evidence type="ECO:0000256" key="1">
    <source>
        <dbReference type="SAM" id="MobiDB-lite"/>
    </source>
</evidence>